<dbReference type="GO" id="GO:0020037">
    <property type="term" value="F:heme binding"/>
    <property type="evidence" value="ECO:0007669"/>
    <property type="project" value="InterPro"/>
</dbReference>
<accession>A0AAU9AGT3</accession>
<dbReference type="InterPro" id="IPR009056">
    <property type="entry name" value="Cyt_c-like_dom"/>
</dbReference>
<evidence type="ECO:0000256" key="2">
    <source>
        <dbReference type="ARBA" id="ARBA00022723"/>
    </source>
</evidence>
<dbReference type="AlphaFoldDB" id="A0AAU9AGT3"/>
<dbReference type="Gene3D" id="1.10.760.10">
    <property type="entry name" value="Cytochrome c-like domain"/>
    <property type="match status" value="1"/>
</dbReference>
<dbReference type="InterPro" id="IPR036909">
    <property type="entry name" value="Cyt_c-like_dom_sf"/>
</dbReference>
<evidence type="ECO:0000256" key="3">
    <source>
        <dbReference type="ARBA" id="ARBA00023004"/>
    </source>
</evidence>
<evidence type="ECO:0000313" key="6">
    <source>
        <dbReference type="EMBL" id="BAV97874.1"/>
    </source>
</evidence>
<proteinExistence type="predicted"/>
<name>A0AAU9AGT3_LYSEN</name>
<evidence type="ECO:0000313" key="7">
    <source>
        <dbReference type="Proteomes" id="UP000218824"/>
    </source>
</evidence>
<feature type="domain" description="Cytochrome c" evidence="5">
    <location>
        <begin position="70"/>
        <end position="173"/>
    </location>
</feature>
<sequence>MDSVAAAVSARLDASVASSASTVSAVATAAIDPSDLSTATTAATADAQRLELGRRLYQLGLGRDGREIGARIGAGGTVGLRGGAVACANCHGGDGRGGGEGWVRAPDLRWFALGRPRQRDDGSRRPGYDRATLGRALRAGVAADGVGLDPAMPRYDLADDELDAVFAHLRGLDRGADASAPPALLVLLPERDAAPAERLLDGWRNCPDPAAAAGRKRPALEVLRYRDWPQAVAELAARERAGRVAALFAPYLIDAEAELAAAPPPAALPLLLPVTLRGLAPEAATVWFGLPGQLEQARALIAERPRAGRWRLYRDPADPAALAQARTLAAELAGRGIAVEQVASLFDPDVAAQPEPAAILALSPLPPPTTDVATFAALALPAANLDWDAAQAWRQRGVRLRLAHAYPPQAAAAPGQWIGPQQAWQALGCELLAHLPPLPADAAALPAWRRQVAALPPLRLQGWFELPALAPAASEDSRVNLRDWPDAPAH</sequence>
<organism evidence="6 7">
    <name type="scientific">Lysobacter enzymogenes</name>
    <dbReference type="NCBI Taxonomy" id="69"/>
    <lineage>
        <taxon>Bacteria</taxon>
        <taxon>Pseudomonadati</taxon>
        <taxon>Pseudomonadota</taxon>
        <taxon>Gammaproteobacteria</taxon>
        <taxon>Lysobacterales</taxon>
        <taxon>Lysobacteraceae</taxon>
        <taxon>Lysobacter</taxon>
    </lineage>
</organism>
<keyword evidence="3 4" id="KW-0408">Iron</keyword>
<dbReference type="Proteomes" id="UP000218824">
    <property type="component" value="Chromosome"/>
</dbReference>
<dbReference type="GO" id="GO:0009055">
    <property type="term" value="F:electron transfer activity"/>
    <property type="evidence" value="ECO:0007669"/>
    <property type="project" value="InterPro"/>
</dbReference>
<dbReference type="EMBL" id="AP014940">
    <property type="protein sequence ID" value="BAV97874.1"/>
    <property type="molecule type" value="Genomic_DNA"/>
</dbReference>
<dbReference type="Pfam" id="PF00034">
    <property type="entry name" value="Cytochrom_C"/>
    <property type="match status" value="1"/>
</dbReference>
<gene>
    <name evidence="6" type="ORF">LEN_2387</name>
</gene>
<dbReference type="GO" id="GO:0046872">
    <property type="term" value="F:metal ion binding"/>
    <property type="evidence" value="ECO:0007669"/>
    <property type="project" value="UniProtKB-KW"/>
</dbReference>
<dbReference type="KEGG" id="lem:LEN_2387"/>
<keyword evidence="2 4" id="KW-0479">Metal-binding</keyword>
<keyword evidence="1 4" id="KW-0349">Heme</keyword>
<dbReference type="SUPFAM" id="SSF46626">
    <property type="entry name" value="Cytochrome c"/>
    <property type="match status" value="1"/>
</dbReference>
<evidence type="ECO:0000259" key="5">
    <source>
        <dbReference type="PROSITE" id="PS51007"/>
    </source>
</evidence>
<evidence type="ECO:0000256" key="1">
    <source>
        <dbReference type="ARBA" id="ARBA00022617"/>
    </source>
</evidence>
<dbReference type="PROSITE" id="PS51007">
    <property type="entry name" value="CYTC"/>
    <property type="match status" value="1"/>
</dbReference>
<protein>
    <recommendedName>
        <fullName evidence="5">Cytochrome c domain-containing protein</fullName>
    </recommendedName>
</protein>
<reference evidence="6 7" key="1">
    <citation type="journal article" date="2017" name="DNA Res.">
        <title>Complete genome sequence and expression profile of the commercial lytic enzyme producer Lysobacter enzymogenes M497-1.</title>
        <authorList>
            <person name="Takami H."/>
            <person name="Toyoda A."/>
            <person name="Uchiyama I."/>
            <person name="Itoh T."/>
            <person name="Takaki Y."/>
            <person name="Arai W."/>
            <person name="Nishi S."/>
            <person name="Kawai M."/>
            <person name="Shinya K."/>
            <person name="Ikeda H."/>
        </authorList>
    </citation>
    <scope>NUCLEOTIDE SEQUENCE [LARGE SCALE GENOMIC DNA]</scope>
    <source>
        <strain evidence="6 7">M497-1</strain>
    </source>
</reference>
<evidence type="ECO:0000256" key="4">
    <source>
        <dbReference type="PROSITE-ProRule" id="PRU00433"/>
    </source>
</evidence>